<dbReference type="InterPro" id="IPR010331">
    <property type="entry name" value="ExoD"/>
</dbReference>
<name>A0A316G221_9RHOB</name>
<organism evidence="2 3">
    <name type="scientific">Silicimonas algicola</name>
    <dbReference type="NCBI Taxonomy" id="1826607"/>
    <lineage>
        <taxon>Bacteria</taxon>
        <taxon>Pseudomonadati</taxon>
        <taxon>Pseudomonadota</taxon>
        <taxon>Alphaproteobacteria</taxon>
        <taxon>Rhodobacterales</taxon>
        <taxon>Paracoccaceae</taxon>
    </lineage>
</organism>
<keyword evidence="1" id="KW-1133">Transmembrane helix</keyword>
<dbReference type="AlphaFoldDB" id="A0A316G221"/>
<evidence type="ECO:0008006" key="4">
    <source>
        <dbReference type="Google" id="ProtNLM"/>
    </source>
</evidence>
<dbReference type="KEGG" id="salo:EF888_00640"/>
<dbReference type="Pfam" id="PF06055">
    <property type="entry name" value="ExoD"/>
    <property type="match status" value="1"/>
</dbReference>
<evidence type="ECO:0000313" key="3">
    <source>
        <dbReference type="Proteomes" id="UP000245390"/>
    </source>
</evidence>
<dbReference type="PANTHER" id="PTHR41795:SF1">
    <property type="entry name" value="EXOPOLYSACCHARIDE SYNTHESIS PROTEIN"/>
    <property type="match status" value="1"/>
</dbReference>
<protein>
    <recommendedName>
        <fullName evidence="4">Exopolysaccharide synthesis protein ExoD</fullName>
    </recommendedName>
</protein>
<reference evidence="2 3" key="1">
    <citation type="submission" date="2018-05" db="EMBL/GenBank/DDBJ databases">
        <title>Genomic Encyclopedia of Type Strains, Phase IV (KMG-IV): sequencing the most valuable type-strain genomes for metagenomic binning, comparative biology and taxonomic classification.</title>
        <authorList>
            <person name="Goeker M."/>
        </authorList>
    </citation>
    <scope>NUCLEOTIDE SEQUENCE [LARGE SCALE GENOMIC DNA]</scope>
    <source>
        <strain evidence="2 3">DSM 103371</strain>
    </source>
</reference>
<dbReference type="PIRSF" id="PIRSF033239">
    <property type="entry name" value="ExoD"/>
    <property type="match status" value="1"/>
</dbReference>
<evidence type="ECO:0000313" key="2">
    <source>
        <dbReference type="EMBL" id="PWK54858.1"/>
    </source>
</evidence>
<feature type="transmembrane region" description="Helical" evidence="1">
    <location>
        <begin position="50"/>
        <end position="83"/>
    </location>
</feature>
<dbReference type="OrthoDB" id="7949130at2"/>
<keyword evidence="3" id="KW-1185">Reference proteome</keyword>
<comment type="caution">
    <text evidence="2">The sequence shown here is derived from an EMBL/GenBank/DDBJ whole genome shotgun (WGS) entry which is preliminary data.</text>
</comment>
<keyword evidence="1" id="KW-0472">Membrane</keyword>
<feature type="transmembrane region" description="Helical" evidence="1">
    <location>
        <begin position="162"/>
        <end position="180"/>
    </location>
</feature>
<gene>
    <name evidence="2" type="ORF">C8D95_110152</name>
</gene>
<feature type="transmembrane region" description="Helical" evidence="1">
    <location>
        <begin position="187"/>
        <end position="205"/>
    </location>
</feature>
<keyword evidence="1" id="KW-0812">Transmembrane</keyword>
<evidence type="ECO:0000256" key="1">
    <source>
        <dbReference type="SAM" id="Phobius"/>
    </source>
</evidence>
<dbReference type="Proteomes" id="UP000245390">
    <property type="component" value="Unassembled WGS sequence"/>
</dbReference>
<proteinExistence type="predicted"/>
<dbReference type="PANTHER" id="PTHR41795">
    <property type="entry name" value="EXOPOLYSACCHARIDE SYNTHESIS PROTEIN"/>
    <property type="match status" value="1"/>
</dbReference>
<dbReference type="EMBL" id="QGGV01000010">
    <property type="protein sequence ID" value="PWK54858.1"/>
    <property type="molecule type" value="Genomic_DNA"/>
</dbReference>
<accession>A0A316G221</accession>
<sequence length="206" mass="22275">MARPRSYAMTEAAVSEEDPLQSLLARLRGAAKGRDVSVQDLVESTGENSFATLLFVVSLIMVTPLSGIPTAPTIGAVIIALIVGQWALGRDHLWLPGWIARREVSSEKFCKGLDWAGKPAAFIGRHTRARLTPLARRPLKVLPLAAILLIVATWPFLEILPFFTTLCAVAVALFAFGLMVKDGLYVLAGYAYVAVLGLIAGSYWLI</sequence>